<organism evidence="2 3">
    <name type="scientific">Catellatospora bangladeshensis</name>
    <dbReference type="NCBI Taxonomy" id="310355"/>
    <lineage>
        <taxon>Bacteria</taxon>
        <taxon>Bacillati</taxon>
        <taxon>Actinomycetota</taxon>
        <taxon>Actinomycetes</taxon>
        <taxon>Micromonosporales</taxon>
        <taxon>Micromonosporaceae</taxon>
        <taxon>Catellatospora</taxon>
    </lineage>
</organism>
<dbReference type="GO" id="GO:0008757">
    <property type="term" value="F:S-adenosylmethionine-dependent methyltransferase activity"/>
    <property type="evidence" value="ECO:0007669"/>
    <property type="project" value="InterPro"/>
</dbReference>
<feature type="domain" description="Methyltransferase type 11" evidence="1">
    <location>
        <begin position="41"/>
        <end position="124"/>
    </location>
</feature>
<gene>
    <name evidence="2" type="ORF">Cba03nite_77510</name>
</gene>
<dbReference type="AlphaFoldDB" id="A0A8J3JK97"/>
<sequence length="253" mass="26925">MSLQETQDEGVRLLRPVHATRTAASHAAFLLPHLRPGMDLLDLGCGPGSITLGLAAAVAPGQTVGVDLHPQPVTGIRVVAADAARLPFPDGAFDAIHAGALLQHVADPLAVLREARRVARPGAVIGLADADWDGELLHPADDTLRRSLALARRFREGTSPYVGRRLRELLVQAGFRDVTGSARAVCYGTPEQTREAAATMAALFAYPAAVARALGEGWATEAELAAMSRTWQEWGEQPGAYLARFWCEAVGWA</sequence>
<dbReference type="EMBL" id="BONF01000069">
    <property type="protein sequence ID" value="GIF86402.1"/>
    <property type="molecule type" value="Genomic_DNA"/>
</dbReference>
<evidence type="ECO:0000313" key="3">
    <source>
        <dbReference type="Proteomes" id="UP000601223"/>
    </source>
</evidence>
<dbReference type="InterPro" id="IPR029063">
    <property type="entry name" value="SAM-dependent_MTases_sf"/>
</dbReference>
<accession>A0A8J3JK97</accession>
<name>A0A8J3JK97_9ACTN</name>
<reference evidence="2 3" key="1">
    <citation type="submission" date="2021-01" db="EMBL/GenBank/DDBJ databases">
        <title>Whole genome shotgun sequence of Catellatospora bangladeshensis NBRC 107357.</title>
        <authorList>
            <person name="Komaki H."/>
            <person name="Tamura T."/>
        </authorList>
    </citation>
    <scope>NUCLEOTIDE SEQUENCE [LARGE SCALE GENOMIC DNA]</scope>
    <source>
        <strain evidence="2 3">NBRC 107357</strain>
    </source>
</reference>
<protein>
    <recommendedName>
        <fullName evidence="1">Methyltransferase type 11 domain-containing protein</fullName>
    </recommendedName>
</protein>
<dbReference type="RefSeq" id="WP_203757368.1">
    <property type="nucleotide sequence ID" value="NZ_BONF01000069.1"/>
</dbReference>
<dbReference type="Gene3D" id="3.40.50.150">
    <property type="entry name" value="Vaccinia Virus protein VP39"/>
    <property type="match status" value="1"/>
</dbReference>
<evidence type="ECO:0000259" key="1">
    <source>
        <dbReference type="Pfam" id="PF08241"/>
    </source>
</evidence>
<dbReference type="CDD" id="cd02440">
    <property type="entry name" value="AdoMet_MTases"/>
    <property type="match status" value="1"/>
</dbReference>
<dbReference type="SUPFAM" id="SSF53335">
    <property type="entry name" value="S-adenosyl-L-methionine-dependent methyltransferases"/>
    <property type="match status" value="1"/>
</dbReference>
<evidence type="ECO:0000313" key="2">
    <source>
        <dbReference type="EMBL" id="GIF86402.1"/>
    </source>
</evidence>
<dbReference type="PANTHER" id="PTHR43591">
    <property type="entry name" value="METHYLTRANSFERASE"/>
    <property type="match status" value="1"/>
</dbReference>
<comment type="caution">
    <text evidence="2">The sequence shown here is derived from an EMBL/GenBank/DDBJ whole genome shotgun (WGS) entry which is preliminary data.</text>
</comment>
<proteinExistence type="predicted"/>
<dbReference type="Pfam" id="PF08241">
    <property type="entry name" value="Methyltransf_11"/>
    <property type="match status" value="1"/>
</dbReference>
<dbReference type="PANTHER" id="PTHR43591:SF24">
    <property type="entry name" value="2-METHOXY-6-POLYPRENYL-1,4-BENZOQUINOL METHYLASE, MITOCHONDRIAL"/>
    <property type="match status" value="1"/>
</dbReference>
<dbReference type="Proteomes" id="UP000601223">
    <property type="component" value="Unassembled WGS sequence"/>
</dbReference>
<keyword evidence="3" id="KW-1185">Reference proteome</keyword>
<dbReference type="InterPro" id="IPR013216">
    <property type="entry name" value="Methyltransf_11"/>
</dbReference>